<dbReference type="AlphaFoldDB" id="A0A9D7SUZ5"/>
<proteinExistence type="predicted"/>
<dbReference type="EMBL" id="JADKGY010000006">
    <property type="protein sequence ID" value="MBK9982649.1"/>
    <property type="molecule type" value="Genomic_DNA"/>
</dbReference>
<evidence type="ECO:0008006" key="3">
    <source>
        <dbReference type="Google" id="ProtNLM"/>
    </source>
</evidence>
<sequence>MQTELFHTDQFNTDKLTIDELFKRSRKHQGSKEFFRFFNFIAGFHHYSRFNTMLVYLQDDTVTFFGGTHFWKKKFKRTIKEDARPYVILQPFAPVMLVYDLFQTEGNESPQKFLEDGLGTKPFDVKGKIKPKTLEDVIKMATSIGIKISIKPLSFFNAGYITTIFKSGPPEIALKEGMTYEQNLAVLIHELGHLFLGHTGHSILHEKTKEGKVKEIKLMKRKLTVTAQELEAETISFLICKKLGLETKAAEYLAGYIKSDKDLEEFSYELVIKTADKIEEMFLKINISHRP</sequence>
<protein>
    <recommendedName>
        <fullName evidence="3">IrrE N-terminal-like domain-containing protein</fullName>
    </recommendedName>
</protein>
<reference evidence="1 2" key="1">
    <citation type="submission" date="2020-10" db="EMBL/GenBank/DDBJ databases">
        <title>Connecting structure to function with the recovery of over 1000 high-quality activated sludge metagenome-assembled genomes encoding full-length rRNA genes using long-read sequencing.</title>
        <authorList>
            <person name="Singleton C.M."/>
            <person name="Petriglieri F."/>
            <person name="Kristensen J.M."/>
            <person name="Kirkegaard R.H."/>
            <person name="Michaelsen T.Y."/>
            <person name="Andersen M.H."/>
            <person name="Karst S.M."/>
            <person name="Dueholm M.S."/>
            <person name="Nielsen P.H."/>
            <person name="Albertsen M."/>
        </authorList>
    </citation>
    <scope>NUCLEOTIDE SEQUENCE [LARGE SCALE GENOMIC DNA]</scope>
    <source>
        <strain evidence="1">Ribe_18-Q3-R11-54_MAXAC.273</strain>
    </source>
</reference>
<evidence type="ECO:0000313" key="1">
    <source>
        <dbReference type="EMBL" id="MBK9982649.1"/>
    </source>
</evidence>
<organism evidence="1 2">
    <name type="scientific">Candidatus Opimibacter skivensis</name>
    <dbReference type="NCBI Taxonomy" id="2982028"/>
    <lineage>
        <taxon>Bacteria</taxon>
        <taxon>Pseudomonadati</taxon>
        <taxon>Bacteroidota</taxon>
        <taxon>Saprospiria</taxon>
        <taxon>Saprospirales</taxon>
        <taxon>Saprospiraceae</taxon>
        <taxon>Candidatus Opimibacter</taxon>
    </lineage>
</organism>
<evidence type="ECO:0000313" key="2">
    <source>
        <dbReference type="Proteomes" id="UP000808337"/>
    </source>
</evidence>
<name>A0A9D7SUZ5_9BACT</name>
<comment type="caution">
    <text evidence="1">The sequence shown here is derived from an EMBL/GenBank/DDBJ whole genome shotgun (WGS) entry which is preliminary data.</text>
</comment>
<accession>A0A9D7SUZ5</accession>
<gene>
    <name evidence="1" type="ORF">IPP15_09515</name>
</gene>
<dbReference type="Proteomes" id="UP000808337">
    <property type="component" value="Unassembled WGS sequence"/>
</dbReference>